<dbReference type="PANTHER" id="PTHR16036">
    <property type="entry name" value="ANKYRIN REPEAT AND ZINC FINGER DOMAIN-CONTAINING PROTEIN 1"/>
    <property type="match status" value="1"/>
</dbReference>
<dbReference type="SMART" id="SM00248">
    <property type="entry name" value="ANK"/>
    <property type="match status" value="2"/>
</dbReference>
<evidence type="ECO:0000256" key="4">
    <source>
        <dbReference type="ARBA" id="ARBA00022722"/>
    </source>
</evidence>
<keyword evidence="4 14" id="KW-0540">Nuclease</keyword>
<keyword evidence="9 14" id="KW-0378">Hydrolase</keyword>
<feature type="region of interest" description="Disordered" evidence="15">
    <location>
        <begin position="217"/>
        <end position="241"/>
    </location>
</feature>
<organism evidence="17 18">
    <name type="scientific">Stylophora pistillata</name>
    <name type="common">Smooth cauliflower coral</name>
    <dbReference type="NCBI Taxonomy" id="50429"/>
    <lineage>
        <taxon>Eukaryota</taxon>
        <taxon>Metazoa</taxon>
        <taxon>Cnidaria</taxon>
        <taxon>Anthozoa</taxon>
        <taxon>Hexacorallia</taxon>
        <taxon>Scleractinia</taxon>
        <taxon>Astrocoeniina</taxon>
        <taxon>Pocilloporidae</taxon>
        <taxon>Stylophora</taxon>
    </lineage>
</organism>
<feature type="active site" evidence="14">
    <location>
        <position position="223"/>
    </location>
</feature>
<feature type="compositionally biased region" description="Basic and acidic residues" evidence="15">
    <location>
        <begin position="677"/>
        <end position="697"/>
    </location>
</feature>
<comment type="caution">
    <text evidence="17">The sequence shown here is derived from an EMBL/GenBank/DDBJ whole genome shotgun (WGS) entry which is preliminary data.</text>
</comment>
<dbReference type="InterPro" id="IPR036770">
    <property type="entry name" value="Ankyrin_rpt-contain_sf"/>
</dbReference>
<dbReference type="PROSITE" id="PS50088">
    <property type="entry name" value="ANK_REPEAT"/>
    <property type="match status" value="1"/>
</dbReference>
<dbReference type="InterPro" id="IPR002110">
    <property type="entry name" value="Ankyrin_rpt"/>
</dbReference>
<dbReference type="SUPFAM" id="SSF48403">
    <property type="entry name" value="Ankyrin repeat"/>
    <property type="match status" value="1"/>
</dbReference>
<evidence type="ECO:0000256" key="7">
    <source>
        <dbReference type="ARBA" id="ARBA00022759"/>
    </source>
</evidence>
<evidence type="ECO:0000313" key="17">
    <source>
        <dbReference type="EMBL" id="PFX14391.1"/>
    </source>
</evidence>
<feature type="region of interest" description="Disordered" evidence="15">
    <location>
        <begin position="487"/>
        <end position="506"/>
    </location>
</feature>
<protein>
    <submittedName>
        <fullName evidence="17">Ankyrin repeat and zinc finger domain-containing protein 1</fullName>
    </submittedName>
</protein>
<dbReference type="EMBL" id="LSMT01000787">
    <property type="protein sequence ID" value="PFX14391.1"/>
    <property type="molecule type" value="Genomic_DNA"/>
</dbReference>
<dbReference type="PANTHER" id="PTHR16036:SF2">
    <property type="entry name" value="TRNA ENDONUCLEASE ANKZF1"/>
    <property type="match status" value="1"/>
</dbReference>
<feature type="domain" description="VLRF1" evidence="16">
    <location>
        <begin position="180"/>
        <end position="323"/>
    </location>
</feature>
<evidence type="ECO:0000256" key="14">
    <source>
        <dbReference type="PROSITE-ProRule" id="PRU01389"/>
    </source>
</evidence>
<dbReference type="GO" id="GO:0036503">
    <property type="term" value="P:ERAD pathway"/>
    <property type="evidence" value="ECO:0007669"/>
    <property type="project" value="TreeGrafter"/>
</dbReference>
<dbReference type="InterPro" id="IPR041540">
    <property type="entry name" value="VATC"/>
</dbReference>
<sequence>MASKAKSSTVSLFDQEPISDLLRNVRIVGKDLRSGVSDEKQEQVVEKKHDSKNELCAGEKLGMRCSVCRVAFDSVEFQREHFKLDWHRFNLKQKLLDKPILSEEAFEETISGEVSSISGSDSDTDNDGGDLMLESSQHSKLSLNGLLPFNTPGWREAKPGINNIPTTPEETLSIFTSLTKECYWVVLMTAGGHFAGAVFKGKEVLTHKTFHRYTVRAKRGTAQSARDSQQGGKQPKSAGASLRRHNEAALLQEVQDLLEAWSQHVEKCHRIFIRTPTYNKAMFFGGRKPPFKKDDARIRTIPFVTRRPTFNEVKRVHQELSTVQLLGKDSDADLQDVLKNLTLDKPKEKLPEVNGDDKIRSWQASQMVVSNDEVTIDPQERIILPEHSDKGPPGLGSTTKLQEASKKTKKKKAKVIKKESIDGLQNAEVSPRQRLWNRLYCAIVSANIGVISLILDMSTRGDIEGCINTESTSVLQETDERMDKTAKSGVSQFENNDSVSQGDEEIKTRERHRCDLYVHTGDDLKNDSNINGVKCTEADVNEDLASSGINSEREGSPSRNGEMSSARISDVINEQFGEGGDTLLHVAARSSRTEIVLRLLECGADPAVKDEKGRTSYAVAGNKDTRNEFRRFMASYPDRYDYVKAQIPSALTPEMENEKEKRNAERKKAQKKAQKQRAKEQKAIERMKEEEEKEKRAYQALSDREKRALAAEKRFAQQQAAKQAGITSSCAWCSKSLVGQVPFERLAYKYCNTACVKNHRLDMESEQR</sequence>
<keyword evidence="5" id="KW-0479">Metal-binding</keyword>
<dbReference type="PROSITE" id="PS50297">
    <property type="entry name" value="ANK_REP_REGION"/>
    <property type="match status" value="1"/>
</dbReference>
<dbReference type="InterPro" id="IPR047139">
    <property type="entry name" value="ANKZ1/VMS1"/>
</dbReference>
<evidence type="ECO:0000256" key="2">
    <source>
        <dbReference type="ARBA" id="ARBA00009262"/>
    </source>
</evidence>
<evidence type="ECO:0000256" key="5">
    <source>
        <dbReference type="ARBA" id="ARBA00022723"/>
    </source>
</evidence>
<dbReference type="GO" id="GO:0008270">
    <property type="term" value="F:zinc ion binding"/>
    <property type="evidence" value="ECO:0007669"/>
    <property type="project" value="UniProtKB-KW"/>
</dbReference>
<keyword evidence="10" id="KW-0862">Zinc</keyword>
<evidence type="ECO:0000259" key="16">
    <source>
        <dbReference type="PROSITE" id="PS52044"/>
    </source>
</evidence>
<keyword evidence="11 13" id="KW-0040">ANK repeat</keyword>
<dbReference type="STRING" id="50429.A0A2B4R9T1"/>
<evidence type="ECO:0000256" key="13">
    <source>
        <dbReference type="PROSITE-ProRule" id="PRU00023"/>
    </source>
</evidence>
<evidence type="ECO:0000313" key="18">
    <source>
        <dbReference type="Proteomes" id="UP000225706"/>
    </source>
</evidence>
<evidence type="ECO:0000256" key="1">
    <source>
        <dbReference type="ARBA" id="ARBA00004496"/>
    </source>
</evidence>
<name>A0A2B4R9T1_STYPI</name>
<comment type="similarity">
    <text evidence="2 14">Belongs to the ANKZF1/VMS1 family.</text>
</comment>
<reference evidence="18" key="1">
    <citation type="journal article" date="2017" name="bioRxiv">
        <title>Comparative analysis of the genomes of Stylophora pistillata and Acropora digitifera provides evidence for extensive differences between species of corals.</title>
        <authorList>
            <person name="Voolstra C.R."/>
            <person name="Li Y."/>
            <person name="Liew Y.J."/>
            <person name="Baumgarten S."/>
            <person name="Zoccola D."/>
            <person name="Flot J.-F."/>
            <person name="Tambutte S."/>
            <person name="Allemand D."/>
            <person name="Aranda M."/>
        </authorList>
    </citation>
    <scope>NUCLEOTIDE SEQUENCE [LARGE SCALE GENOMIC DNA]</scope>
</reference>
<evidence type="ECO:0000256" key="9">
    <source>
        <dbReference type="ARBA" id="ARBA00022801"/>
    </source>
</evidence>
<evidence type="ECO:0000256" key="10">
    <source>
        <dbReference type="ARBA" id="ARBA00022833"/>
    </source>
</evidence>
<dbReference type="GO" id="GO:0005737">
    <property type="term" value="C:cytoplasm"/>
    <property type="evidence" value="ECO:0007669"/>
    <property type="project" value="UniProtKB-SubCell"/>
</dbReference>
<evidence type="ECO:0000256" key="6">
    <source>
        <dbReference type="ARBA" id="ARBA00022737"/>
    </source>
</evidence>
<evidence type="ECO:0000256" key="15">
    <source>
        <dbReference type="SAM" id="MobiDB-lite"/>
    </source>
</evidence>
<feature type="region of interest" description="Disordered" evidence="15">
    <location>
        <begin position="544"/>
        <end position="564"/>
    </location>
</feature>
<gene>
    <name evidence="17" type="primary">ANKZF1</name>
    <name evidence="17" type="ORF">AWC38_SpisGene21452</name>
</gene>
<feature type="compositionally biased region" description="Polar residues" evidence="15">
    <location>
        <begin position="488"/>
        <end position="501"/>
    </location>
</feature>
<dbReference type="Pfam" id="PF18826">
    <property type="entry name" value="bVLRF1"/>
    <property type="match status" value="1"/>
</dbReference>
<dbReference type="OrthoDB" id="429841at2759"/>
<dbReference type="PROSITE" id="PS52044">
    <property type="entry name" value="VLRF1"/>
    <property type="match status" value="1"/>
</dbReference>
<comment type="subcellular location">
    <subcellularLocation>
        <location evidence="1">Cytoplasm</location>
    </subcellularLocation>
</comment>
<dbReference type="Proteomes" id="UP000225706">
    <property type="component" value="Unassembled WGS sequence"/>
</dbReference>
<dbReference type="GO" id="GO:0004519">
    <property type="term" value="F:endonuclease activity"/>
    <property type="evidence" value="ECO:0007669"/>
    <property type="project" value="UniProtKB-KW"/>
</dbReference>
<evidence type="ECO:0000256" key="3">
    <source>
        <dbReference type="ARBA" id="ARBA00022490"/>
    </source>
</evidence>
<dbReference type="Pfam" id="PF18716">
    <property type="entry name" value="VATC"/>
    <property type="match status" value="1"/>
</dbReference>
<keyword evidence="18" id="KW-1185">Reference proteome</keyword>
<dbReference type="InterPro" id="IPR041175">
    <property type="entry name" value="VLRF1/Vms1"/>
</dbReference>
<keyword evidence="6" id="KW-0677">Repeat</keyword>
<keyword evidence="8" id="KW-0863">Zinc-finger</keyword>
<keyword evidence="3 14" id="KW-0963">Cytoplasm</keyword>
<keyword evidence="12" id="KW-0175">Coiled coil</keyword>
<keyword evidence="7 14" id="KW-0255">Endonuclease</keyword>
<evidence type="ECO:0000256" key="11">
    <source>
        <dbReference type="ARBA" id="ARBA00023043"/>
    </source>
</evidence>
<dbReference type="GO" id="GO:0016787">
    <property type="term" value="F:hydrolase activity"/>
    <property type="evidence" value="ECO:0007669"/>
    <property type="project" value="UniProtKB-KW"/>
</dbReference>
<accession>A0A2B4R9T1</accession>
<comment type="domain">
    <text evidence="14">The VLRF1 domain mediates binding to the 60S ribosomal subunit.</text>
</comment>
<dbReference type="Gene3D" id="1.25.40.20">
    <property type="entry name" value="Ankyrin repeat-containing domain"/>
    <property type="match status" value="1"/>
</dbReference>
<evidence type="ECO:0000256" key="12">
    <source>
        <dbReference type="ARBA" id="ARBA00023054"/>
    </source>
</evidence>
<feature type="compositionally biased region" description="Polar residues" evidence="15">
    <location>
        <begin position="221"/>
        <end position="232"/>
    </location>
</feature>
<feature type="region of interest" description="Disordered" evidence="15">
    <location>
        <begin position="384"/>
        <end position="412"/>
    </location>
</feature>
<dbReference type="AlphaFoldDB" id="A0A2B4R9T1"/>
<proteinExistence type="inferred from homology"/>
<feature type="repeat" description="ANK" evidence="13">
    <location>
        <begin position="579"/>
        <end position="611"/>
    </location>
</feature>
<feature type="compositionally biased region" description="Basic and acidic residues" evidence="15">
    <location>
        <begin position="656"/>
        <end position="667"/>
    </location>
</feature>
<evidence type="ECO:0000256" key="8">
    <source>
        <dbReference type="ARBA" id="ARBA00022771"/>
    </source>
</evidence>
<feature type="region of interest" description="Disordered" evidence="15">
    <location>
        <begin position="651"/>
        <end position="697"/>
    </location>
</feature>
<dbReference type="Pfam" id="PF00023">
    <property type="entry name" value="Ank"/>
    <property type="match status" value="1"/>
</dbReference>